<dbReference type="EMBL" id="JAXCGZ010012139">
    <property type="protein sequence ID" value="KAK7073759.1"/>
    <property type="molecule type" value="Genomic_DNA"/>
</dbReference>
<feature type="region of interest" description="Disordered" evidence="1">
    <location>
        <begin position="1"/>
        <end position="63"/>
    </location>
</feature>
<comment type="caution">
    <text evidence="2">The sequence shown here is derived from an EMBL/GenBank/DDBJ whole genome shotgun (WGS) entry which is preliminary data.</text>
</comment>
<accession>A0AAN8X854</accession>
<feature type="compositionally biased region" description="Polar residues" evidence="1">
    <location>
        <begin position="41"/>
        <end position="52"/>
    </location>
</feature>
<name>A0AAN8X854_HALRR</name>
<gene>
    <name evidence="2" type="ORF">SK128_008393</name>
</gene>
<organism evidence="2 3">
    <name type="scientific">Halocaridina rubra</name>
    <name type="common">Hawaiian red shrimp</name>
    <dbReference type="NCBI Taxonomy" id="373956"/>
    <lineage>
        <taxon>Eukaryota</taxon>
        <taxon>Metazoa</taxon>
        <taxon>Ecdysozoa</taxon>
        <taxon>Arthropoda</taxon>
        <taxon>Crustacea</taxon>
        <taxon>Multicrustacea</taxon>
        <taxon>Malacostraca</taxon>
        <taxon>Eumalacostraca</taxon>
        <taxon>Eucarida</taxon>
        <taxon>Decapoda</taxon>
        <taxon>Pleocyemata</taxon>
        <taxon>Caridea</taxon>
        <taxon>Atyoidea</taxon>
        <taxon>Atyidae</taxon>
        <taxon>Halocaridina</taxon>
    </lineage>
</organism>
<evidence type="ECO:0000313" key="2">
    <source>
        <dbReference type="EMBL" id="KAK7073759.1"/>
    </source>
</evidence>
<dbReference type="AlphaFoldDB" id="A0AAN8X854"/>
<evidence type="ECO:0000256" key="1">
    <source>
        <dbReference type="SAM" id="MobiDB-lite"/>
    </source>
</evidence>
<sequence>ITGEVPEKPPTQIQSAVETRDGERAVYRRTAGTLNEPPSFPTISENPRTSINEPPLEAEIRPVGQRFTHFGIRCLERREPEGFEASESLPPSISTTVSRINPLLTLAPPNEEDETRAQEQESPEIDVKRKVKLSNFSKAHYWFRSQNEREESVIETKAETISEYNDDNASDSLPGTVRSYYMPDDDASFS</sequence>
<dbReference type="Proteomes" id="UP001381693">
    <property type="component" value="Unassembled WGS sequence"/>
</dbReference>
<feature type="region of interest" description="Disordered" evidence="1">
    <location>
        <begin position="162"/>
        <end position="190"/>
    </location>
</feature>
<reference evidence="2 3" key="1">
    <citation type="submission" date="2023-11" db="EMBL/GenBank/DDBJ databases">
        <title>Halocaridina rubra genome assembly.</title>
        <authorList>
            <person name="Smith C."/>
        </authorList>
    </citation>
    <scope>NUCLEOTIDE SEQUENCE [LARGE SCALE GENOMIC DNA]</scope>
    <source>
        <strain evidence="2">EP-1</strain>
        <tissue evidence="2">Whole</tissue>
    </source>
</reference>
<proteinExistence type="predicted"/>
<protein>
    <submittedName>
        <fullName evidence="2">Uncharacterized protein</fullName>
    </submittedName>
</protein>
<keyword evidence="3" id="KW-1185">Reference proteome</keyword>
<evidence type="ECO:0000313" key="3">
    <source>
        <dbReference type="Proteomes" id="UP001381693"/>
    </source>
</evidence>
<feature type="region of interest" description="Disordered" evidence="1">
    <location>
        <begin position="106"/>
        <end position="126"/>
    </location>
</feature>
<feature type="non-terminal residue" evidence="2">
    <location>
        <position position="1"/>
    </location>
</feature>